<feature type="repeat" description="TPR" evidence="7">
    <location>
        <begin position="362"/>
        <end position="395"/>
    </location>
</feature>
<evidence type="ECO:0000313" key="10">
    <source>
        <dbReference type="Proteomes" id="UP000238350"/>
    </source>
</evidence>
<name>A0A2T0FCH9_9ASCO</name>
<feature type="repeat" description="TPR" evidence="7">
    <location>
        <begin position="396"/>
        <end position="429"/>
    </location>
</feature>
<dbReference type="Gene3D" id="1.25.40.10">
    <property type="entry name" value="Tetratricopeptide repeat domain"/>
    <property type="match status" value="2"/>
</dbReference>
<feature type="domain" description="Cdc23" evidence="8">
    <location>
        <begin position="47"/>
        <end position="233"/>
    </location>
</feature>
<dbReference type="InterPro" id="IPR011990">
    <property type="entry name" value="TPR-like_helical_dom_sf"/>
</dbReference>
<dbReference type="Pfam" id="PF13414">
    <property type="entry name" value="TPR_11"/>
    <property type="match status" value="1"/>
</dbReference>
<evidence type="ECO:0000256" key="2">
    <source>
        <dbReference type="ARBA" id="ARBA00022737"/>
    </source>
</evidence>
<protein>
    <submittedName>
        <fullName evidence="9">Anaphase-promoting complex subunit 8</fullName>
    </submittedName>
</protein>
<evidence type="ECO:0000313" key="9">
    <source>
        <dbReference type="EMBL" id="PRT52639.1"/>
    </source>
</evidence>
<sequence>MDSSLVNAVHELSSRGLVKAARWAAEALDGIEVEVEATAATPIKPSTLLGKAYFDNREYNRCWHYLNKQQSLDSVGQFLAIYARYLAGEIEKENSDDGTFKTGAAGSQNPYLAGLLRQVEISQDPFLLYLKGVLQRRMGDEDGAIDALVQSISGYNFNWSAWQELLACLGKPGDFTKILAQLKTDDKIDKNMLNFFIVYGNQEFFLPQTRSVQALLELKSKFPSFAFVDIQRALISIHNLDYDDAEVIFAKVLEDDPYRLDDLDHYSNMLYVTEQQGKLSKLAYTVAKTDKFRAESCFIIANYYSLNGEHERAVTYYQRALISSRQHLPAWTLLGHEFVELKNTHAAIECYRTAVDINKRDFRAWYGLGQAYEVLDQYQYAQYYYQNALGLHPGDVRMWAALANSCEKLHQYDKAISIYEQALRIASVDSFLSYKLGTLYELIGDSSQALKCMQACVELDSGEDQDAEQDEEWVGQAHLWLARRALKNGAWEDAHRHATAAEGNIQLLEDARAIVRDAASRLRVRGNGEIA</sequence>
<dbReference type="PROSITE" id="PS50005">
    <property type="entry name" value="TPR"/>
    <property type="match status" value="3"/>
</dbReference>
<dbReference type="GO" id="GO:0051301">
    <property type="term" value="P:cell division"/>
    <property type="evidence" value="ECO:0007669"/>
    <property type="project" value="UniProtKB-KW"/>
</dbReference>
<accession>A0A2T0FCH9</accession>
<evidence type="ECO:0000256" key="3">
    <source>
        <dbReference type="ARBA" id="ARBA00022776"/>
    </source>
</evidence>
<evidence type="ECO:0000256" key="4">
    <source>
        <dbReference type="ARBA" id="ARBA00022786"/>
    </source>
</evidence>
<comment type="caution">
    <text evidence="9">The sequence shown here is derived from an EMBL/GenBank/DDBJ whole genome shotgun (WGS) entry which is preliminary data.</text>
</comment>
<dbReference type="STRING" id="45607.A0A2T0FCH9"/>
<keyword evidence="3" id="KW-0498">Mitosis</keyword>
<dbReference type="GO" id="GO:0005680">
    <property type="term" value="C:anaphase-promoting complex"/>
    <property type="evidence" value="ECO:0007669"/>
    <property type="project" value="InterPro"/>
</dbReference>
<dbReference type="PANTHER" id="PTHR12558">
    <property type="entry name" value="CELL DIVISION CYCLE 16,23,27"/>
    <property type="match status" value="1"/>
</dbReference>
<keyword evidence="4" id="KW-0833">Ubl conjugation pathway</keyword>
<dbReference type="GeneID" id="36514008"/>
<dbReference type="GO" id="GO:0045842">
    <property type="term" value="P:positive regulation of mitotic metaphase/anaphase transition"/>
    <property type="evidence" value="ECO:0007669"/>
    <property type="project" value="TreeGrafter"/>
</dbReference>
<dbReference type="GO" id="GO:0031145">
    <property type="term" value="P:anaphase-promoting complex-dependent catabolic process"/>
    <property type="evidence" value="ECO:0007669"/>
    <property type="project" value="TreeGrafter"/>
</dbReference>
<organism evidence="9 10">
    <name type="scientific">Wickerhamiella sorbophila</name>
    <dbReference type="NCBI Taxonomy" id="45607"/>
    <lineage>
        <taxon>Eukaryota</taxon>
        <taxon>Fungi</taxon>
        <taxon>Dikarya</taxon>
        <taxon>Ascomycota</taxon>
        <taxon>Saccharomycotina</taxon>
        <taxon>Dipodascomycetes</taxon>
        <taxon>Dipodascales</taxon>
        <taxon>Trichomonascaceae</taxon>
        <taxon>Wickerhamiella</taxon>
    </lineage>
</organism>
<dbReference type="SUPFAM" id="SSF48452">
    <property type="entry name" value="TPR-like"/>
    <property type="match status" value="2"/>
</dbReference>
<dbReference type="RefSeq" id="XP_024662585.1">
    <property type="nucleotide sequence ID" value="XM_024806817.1"/>
</dbReference>
<evidence type="ECO:0000256" key="7">
    <source>
        <dbReference type="PROSITE-ProRule" id="PRU00339"/>
    </source>
</evidence>
<evidence type="ECO:0000259" key="8">
    <source>
        <dbReference type="Pfam" id="PF04049"/>
    </source>
</evidence>
<dbReference type="Pfam" id="PF04049">
    <property type="entry name" value="ANAPC8"/>
    <property type="match status" value="2"/>
</dbReference>
<evidence type="ECO:0000256" key="6">
    <source>
        <dbReference type="ARBA" id="ARBA00023306"/>
    </source>
</evidence>
<dbReference type="InterPro" id="IPR007192">
    <property type="entry name" value="APC8"/>
</dbReference>
<reference evidence="9 10" key="1">
    <citation type="submission" date="2017-04" db="EMBL/GenBank/DDBJ databases">
        <title>Genome sequencing of [Candida] sorbophila.</title>
        <authorList>
            <person name="Ahn J.O."/>
        </authorList>
    </citation>
    <scope>NUCLEOTIDE SEQUENCE [LARGE SCALE GENOMIC DNA]</scope>
    <source>
        <strain evidence="9 10">DS02</strain>
    </source>
</reference>
<gene>
    <name evidence="9" type="ORF">B9G98_00259</name>
</gene>
<feature type="repeat" description="TPR" evidence="7">
    <location>
        <begin position="328"/>
        <end position="361"/>
    </location>
</feature>
<evidence type="ECO:0000256" key="5">
    <source>
        <dbReference type="ARBA" id="ARBA00022803"/>
    </source>
</evidence>
<evidence type="ECO:0000256" key="1">
    <source>
        <dbReference type="ARBA" id="ARBA00022618"/>
    </source>
</evidence>
<dbReference type="Proteomes" id="UP000238350">
    <property type="component" value="Unassembled WGS sequence"/>
</dbReference>
<dbReference type="AlphaFoldDB" id="A0A2T0FCH9"/>
<dbReference type="EMBL" id="NDIQ01000001">
    <property type="protein sequence ID" value="PRT52639.1"/>
    <property type="molecule type" value="Genomic_DNA"/>
</dbReference>
<dbReference type="GO" id="GO:0016567">
    <property type="term" value="P:protein ubiquitination"/>
    <property type="evidence" value="ECO:0007669"/>
    <property type="project" value="TreeGrafter"/>
</dbReference>
<dbReference type="Pfam" id="PF13181">
    <property type="entry name" value="TPR_8"/>
    <property type="match status" value="3"/>
</dbReference>
<dbReference type="OrthoDB" id="10262026at2759"/>
<keyword evidence="5 7" id="KW-0802">TPR repeat</keyword>
<feature type="domain" description="Cdc23" evidence="8">
    <location>
        <begin position="3"/>
        <end position="36"/>
    </location>
</feature>
<dbReference type="PANTHER" id="PTHR12558:SF10">
    <property type="entry name" value="CELL DIVISION CYCLE PROTEIN 23 HOMOLOG"/>
    <property type="match status" value="1"/>
</dbReference>
<dbReference type="SMART" id="SM00028">
    <property type="entry name" value="TPR"/>
    <property type="match status" value="6"/>
</dbReference>
<proteinExistence type="predicted"/>
<keyword evidence="6" id="KW-0131">Cell cycle</keyword>
<dbReference type="InterPro" id="IPR019734">
    <property type="entry name" value="TPR_rpt"/>
</dbReference>
<keyword evidence="2" id="KW-0677">Repeat</keyword>
<keyword evidence="10" id="KW-1185">Reference proteome</keyword>
<keyword evidence="1" id="KW-0132">Cell division</keyword>